<dbReference type="PROSITE" id="PS50042">
    <property type="entry name" value="CNMP_BINDING_3"/>
    <property type="match status" value="1"/>
</dbReference>
<dbReference type="EMBL" id="FOAP01000001">
    <property type="protein sequence ID" value="SEK41588.1"/>
    <property type="molecule type" value="Genomic_DNA"/>
</dbReference>
<evidence type="ECO:0000259" key="1">
    <source>
        <dbReference type="PROSITE" id="PS50042"/>
    </source>
</evidence>
<dbReference type="GO" id="GO:0005829">
    <property type="term" value="C:cytosol"/>
    <property type="evidence" value="ECO:0007669"/>
    <property type="project" value="TreeGrafter"/>
</dbReference>
<proteinExistence type="predicted"/>
<organism evidence="2 3">
    <name type="scientific">Stigmatella aurantiaca</name>
    <dbReference type="NCBI Taxonomy" id="41"/>
    <lineage>
        <taxon>Bacteria</taxon>
        <taxon>Pseudomonadati</taxon>
        <taxon>Myxococcota</taxon>
        <taxon>Myxococcia</taxon>
        <taxon>Myxococcales</taxon>
        <taxon>Cystobacterineae</taxon>
        <taxon>Archangiaceae</taxon>
        <taxon>Stigmatella</taxon>
    </lineage>
</organism>
<dbReference type="InterPro" id="IPR050397">
    <property type="entry name" value="Env_Response_Regulators"/>
</dbReference>
<dbReference type="SUPFAM" id="SSF51206">
    <property type="entry name" value="cAMP-binding domain-like"/>
    <property type="match status" value="1"/>
</dbReference>
<gene>
    <name evidence="2" type="ORF">SAMN05444354_101521</name>
</gene>
<dbReference type="PANTHER" id="PTHR24567">
    <property type="entry name" value="CRP FAMILY TRANSCRIPTIONAL REGULATORY PROTEIN"/>
    <property type="match status" value="1"/>
</dbReference>
<dbReference type="InterPro" id="IPR000595">
    <property type="entry name" value="cNMP-bd_dom"/>
</dbReference>
<dbReference type="Gene3D" id="2.60.120.10">
    <property type="entry name" value="Jelly Rolls"/>
    <property type="match status" value="1"/>
</dbReference>
<evidence type="ECO:0000313" key="2">
    <source>
        <dbReference type="EMBL" id="SEK41588.1"/>
    </source>
</evidence>
<dbReference type="SMART" id="SM00100">
    <property type="entry name" value="cNMP"/>
    <property type="match status" value="1"/>
</dbReference>
<evidence type="ECO:0000313" key="3">
    <source>
        <dbReference type="Proteomes" id="UP000182719"/>
    </source>
</evidence>
<dbReference type="InterPro" id="IPR014710">
    <property type="entry name" value="RmlC-like_jellyroll"/>
</dbReference>
<dbReference type="RefSeq" id="WP_075005141.1">
    <property type="nucleotide sequence ID" value="NZ_FOAP01000001.1"/>
</dbReference>
<sequence length="152" mass="17089">MDATALKKVALFEGLTQGQLAKVASIAHPRTYPRGAFLFREGETGREMFIVTGGKVRISKNVPGIGEEALGILEEGQYFGEMSVITDNPRSADAIAHTECAVWVIQRDLLDQLMFTDKELAYVLLWTFVRTLSDRLRESNDRLKLFFATSRF</sequence>
<dbReference type="AlphaFoldDB" id="A0A1H7GU27"/>
<keyword evidence="3" id="KW-1185">Reference proteome</keyword>
<dbReference type="InterPro" id="IPR018490">
    <property type="entry name" value="cNMP-bd_dom_sf"/>
</dbReference>
<dbReference type="InterPro" id="IPR018488">
    <property type="entry name" value="cNMP-bd_CS"/>
</dbReference>
<accession>A0A1H7GU27</accession>
<feature type="domain" description="Cyclic nucleotide-binding" evidence="1">
    <location>
        <begin position="11"/>
        <end position="131"/>
    </location>
</feature>
<protein>
    <submittedName>
        <fullName evidence="2">Cyclic nucleotide-binding domain-containing protein</fullName>
    </submittedName>
</protein>
<reference evidence="3" key="1">
    <citation type="submission" date="2016-10" db="EMBL/GenBank/DDBJ databases">
        <authorList>
            <person name="Varghese N."/>
            <person name="Submissions S."/>
        </authorList>
    </citation>
    <scope>NUCLEOTIDE SEQUENCE [LARGE SCALE GENOMIC DNA]</scope>
    <source>
        <strain evidence="3">DSM 17044</strain>
    </source>
</reference>
<dbReference type="GO" id="GO:0003700">
    <property type="term" value="F:DNA-binding transcription factor activity"/>
    <property type="evidence" value="ECO:0007669"/>
    <property type="project" value="TreeGrafter"/>
</dbReference>
<dbReference type="Pfam" id="PF00027">
    <property type="entry name" value="cNMP_binding"/>
    <property type="match status" value="1"/>
</dbReference>
<dbReference type="CDD" id="cd00038">
    <property type="entry name" value="CAP_ED"/>
    <property type="match status" value="1"/>
</dbReference>
<dbReference type="PROSITE" id="PS00889">
    <property type="entry name" value="CNMP_BINDING_2"/>
    <property type="match status" value="1"/>
</dbReference>
<dbReference type="Proteomes" id="UP000182719">
    <property type="component" value="Unassembled WGS sequence"/>
</dbReference>
<name>A0A1H7GU27_STIAU</name>
<dbReference type="OrthoDB" id="9784809at2"/>
<dbReference type="PANTHER" id="PTHR24567:SF74">
    <property type="entry name" value="HTH-TYPE TRANSCRIPTIONAL REGULATOR ARCR"/>
    <property type="match status" value="1"/>
</dbReference>